<dbReference type="InterPro" id="IPR000873">
    <property type="entry name" value="AMP-dep_synth/lig_dom"/>
</dbReference>
<keyword evidence="5" id="KW-1185">Reference proteome</keyword>
<organism evidence="4 5">
    <name type="scientific">Streptosporangium jomthongense</name>
    <dbReference type="NCBI Taxonomy" id="1193683"/>
    <lineage>
        <taxon>Bacteria</taxon>
        <taxon>Bacillati</taxon>
        <taxon>Actinomycetota</taxon>
        <taxon>Actinomycetes</taxon>
        <taxon>Streptosporangiales</taxon>
        <taxon>Streptosporangiaceae</taxon>
        <taxon>Streptosporangium</taxon>
    </lineage>
</organism>
<protein>
    <submittedName>
        <fullName evidence="4">AMP-binding protein</fullName>
    </submittedName>
</protein>
<dbReference type="Gene3D" id="3.30.300.30">
    <property type="match status" value="1"/>
</dbReference>
<dbReference type="InterPro" id="IPR025110">
    <property type="entry name" value="AMP-bd_C"/>
</dbReference>
<feature type="non-terminal residue" evidence="4">
    <location>
        <position position="1"/>
    </location>
</feature>
<dbReference type="InterPro" id="IPR009081">
    <property type="entry name" value="PP-bd_ACP"/>
</dbReference>
<keyword evidence="2" id="KW-0597">Phosphoprotein</keyword>
<dbReference type="Proteomes" id="UP001595698">
    <property type="component" value="Unassembled WGS sequence"/>
</dbReference>
<dbReference type="InterPro" id="IPR029058">
    <property type="entry name" value="AB_hydrolase_fold"/>
</dbReference>
<evidence type="ECO:0000256" key="1">
    <source>
        <dbReference type="ARBA" id="ARBA00022450"/>
    </source>
</evidence>
<evidence type="ECO:0000256" key="2">
    <source>
        <dbReference type="ARBA" id="ARBA00022553"/>
    </source>
</evidence>
<dbReference type="Gene3D" id="3.40.50.1820">
    <property type="entry name" value="alpha/beta hydrolase"/>
    <property type="match status" value="1"/>
</dbReference>
<reference evidence="5" key="1">
    <citation type="journal article" date="2019" name="Int. J. Syst. Evol. Microbiol.">
        <title>The Global Catalogue of Microorganisms (GCM) 10K type strain sequencing project: providing services to taxonomists for standard genome sequencing and annotation.</title>
        <authorList>
            <consortium name="The Broad Institute Genomics Platform"/>
            <consortium name="The Broad Institute Genome Sequencing Center for Infectious Disease"/>
            <person name="Wu L."/>
            <person name="Ma J."/>
        </authorList>
    </citation>
    <scope>NUCLEOTIDE SEQUENCE [LARGE SCALE GENOMIC DNA]</scope>
    <source>
        <strain evidence="5">TBRC 7912</strain>
    </source>
</reference>
<dbReference type="InterPro" id="IPR036736">
    <property type="entry name" value="ACP-like_sf"/>
</dbReference>
<dbReference type="Pfam" id="PF13193">
    <property type="entry name" value="AMP-binding_C"/>
    <property type="match status" value="1"/>
</dbReference>
<proteinExistence type="predicted"/>
<dbReference type="PANTHER" id="PTHR45527">
    <property type="entry name" value="NONRIBOSOMAL PEPTIDE SYNTHETASE"/>
    <property type="match status" value="1"/>
</dbReference>
<dbReference type="PANTHER" id="PTHR45527:SF1">
    <property type="entry name" value="FATTY ACID SYNTHASE"/>
    <property type="match status" value="1"/>
</dbReference>
<dbReference type="InterPro" id="IPR045851">
    <property type="entry name" value="AMP-bd_C_sf"/>
</dbReference>
<dbReference type="SUPFAM" id="SSF56801">
    <property type="entry name" value="Acetyl-CoA synthetase-like"/>
    <property type="match status" value="1"/>
</dbReference>
<dbReference type="SMART" id="SM00823">
    <property type="entry name" value="PKS_PP"/>
    <property type="match status" value="1"/>
</dbReference>
<gene>
    <name evidence="4" type="ORF">ACFOYY_38810</name>
</gene>
<feature type="domain" description="Carrier" evidence="3">
    <location>
        <begin position="333"/>
        <end position="408"/>
    </location>
</feature>
<dbReference type="InterPro" id="IPR006162">
    <property type="entry name" value="Ppantetheine_attach_site"/>
</dbReference>
<dbReference type="RefSeq" id="WP_386196272.1">
    <property type="nucleotide sequence ID" value="NZ_JBHSBC010000052.1"/>
</dbReference>
<dbReference type="InterPro" id="IPR020806">
    <property type="entry name" value="PKS_PP-bd"/>
</dbReference>
<dbReference type="EMBL" id="JBHSBC010000052">
    <property type="protein sequence ID" value="MFC3986133.1"/>
    <property type="molecule type" value="Genomic_DNA"/>
</dbReference>
<accession>A0ABV8FF80</accession>
<dbReference type="SUPFAM" id="SSF47336">
    <property type="entry name" value="ACP-like"/>
    <property type="match status" value="1"/>
</dbReference>
<evidence type="ECO:0000259" key="3">
    <source>
        <dbReference type="PROSITE" id="PS50075"/>
    </source>
</evidence>
<dbReference type="PROSITE" id="PS00012">
    <property type="entry name" value="PHOSPHOPANTETHEINE"/>
    <property type="match status" value="1"/>
</dbReference>
<dbReference type="Pfam" id="PF00501">
    <property type="entry name" value="AMP-binding"/>
    <property type="match status" value="1"/>
</dbReference>
<evidence type="ECO:0000313" key="5">
    <source>
        <dbReference type="Proteomes" id="UP001595698"/>
    </source>
</evidence>
<sequence>PKGITITHQNVIDLVMDRCWRQPYEQRILFHAPHAFDASTYELWVPLLSGGQVVVAPAGNVDAAGIRALVGRHDLTHVHVTAGLFRVIAEEDPDAFAGVREVLTGGDVVSPAAVRRVREANPGVTIRILYGPTETTLCVTQLEAGPGRLSIGRPMDNTRVYVLDEGLRPVPAGVAGELYIAGTGLARGYVGRPGLTAERFVACPYGGRMYRTGDVVRWNTSGEIEFVGRSDDQVKIRGFRVELAEIEAVTGEHPSVRQAVVVAREDRPGDKRLVAYVTGEAVPEQVREHVAARLPAYMVPTVMVLDALPVTANGKIDRRALPAPDFGTAGGRGPRTPREEILCGLFAEVLGLERVGIDDGFFDLGGHSLLATKLVSRIRTVLGAELPIRSLFNAPTVAGVVDELPKSGPARPALRPRR</sequence>
<dbReference type="PROSITE" id="PS50075">
    <property type="entry name" value="CARRIER"/>
    <property type="match status" value="1"/>
</dbReference>
<dbReference type="Pfam" id="PF00550">
    <property type="entry name" value="PP-binding"/>
    <property type="match status" value="1"/>
</dbReference>
<dbReference type="Gene3D" id="2.30.38.10">
    <property type="entry name" value="Luciferase, Domain 3"/>
    <property type="match status" value="1"/>
</dbReference>
<name>A0ABV8FF80_9ACTN</name>
<evidence type="ECO:0000313" key="4">
    <source>
        <dbReference type="EMBL" id="MFC3986133.1"/>
    </source>
</evidence>
<comment type="caution">
    <text evidence="4">The sequence shown here is derived from an EMBL/GenBank/DDBJ whole genome shotgun (WGS) entry which is preliminary data.</text>
</comment>
<keyword evidence="1" id="KW-0596">Phosphopantetheine</keyword>
<dbReference type="Gene3D" id="3.40.50.980">
    <property type="match status" value="1"/>
</dbReference>